<evidence type="ECO:0000256" key="6">
    <source>
        <dbReference type="SAM" id="MobiDB-lite"/>
    </source>
</evidence>
<dbReference type="SUPFAM" id="SSF117281">
    <property type="entry name" value="Kelch motif"/>
    <property type="match status" value="1"/>
</dbReference>
<keyword evidence="5" id="KW-0966">Cell projection</keyword>
<dbReference type="KEGG" id="sbae:DSM104329_01322"/>
<protein>
    <recommendedName>
        <fullName evidence="7">HYDIN/VesB/CFA65-like Ig-like domain-containing protein</fullName>
    </recommendedName>
</protein>
<evidence type="ECO:0000256" key="1">
    <source>
        <dbReference type="ARBA" id="ARBA00004138"/>
    </source>
</evidence>
<dbReference type="AlphaFoldDB" id="A0A9E6XV13"/>
<dbReference type="Gene3D" id="2.60.40.10">
    <property type="entry name" value="Immunoglobulins"/>
    <property type="match status" value="1"/>
</dbReference>
<evidence type="ECO:0000313" key="8">
    <source>
        <dbReference type="EMBL" id="UGS34938.1"/>
    </source>
</evidence>
<evidence type="ECO:0000256" key="4">
    <source>
        <dbReference type="ARBA" id="ARBA00023069"/>
    </source>
</evidence>
<dbReference type="GO" id="GO:0005737">
    <property type="term" value="C:cytoplasm"/>
    <property type="evidence" value="ECO:0007669"/>
    <property type="project" value="UniProtKB-SubCell"/>
</dbReference>
<evidence type="ECO:0000256" key="2">
    <source>
        <dbReference type="ARBA" id="ARBA00004496"/>
    </source>
</evidence>
<proteinExistence type="predicted"/>
<evidence type="ECO:0000256" key="5">
    <source>
        <dbReference type="ARBA" id="ARBA00023273"/>
    </source>
</evidence>
<organism evidence="8 9">
    <name type="scientific">Capillimicrobium parvum</name>
    <dbReference type="NCBI Taxonomy" id="2884022"/>
    <lineage>
        <taxon>Bacteria</taxon>
        <taxon>Bacillati</taxon>
        <taxon>Actinomycetota</taxon>
        <taxon>Thermoleophilia</taxon>
        <taxon>Solirubrobacterales</taxon>
        <taxon>Capillimicrobiaceae</taxon>
        <taxon>Capillimicrobium</taxon>
    </lineage>
</organism>
<evidence type="ECO:0000259" key="7">
    <source>
        <dbReference type="Pfam" id="PF22544"/>
    </source>
</evidence>
<sequence>MLVAGGIGSGGAASASAEVYNAATGDWSATDSLATARSDHTATLLEDGRVLAAGGLSGGAALTATELYDYHGPAARLTPTTRGFGSQSIGVGPTAEQDLELENAGTAELAIDSIALGGADPGDFALDDSDCAGSGPGQHAGTLAAGDSCTVTASFDPSTTGDKRARLLVESDGGQDSSVLIGTGTEDPPSVLTAPTIPNGAAPMMGQRLDAARGRWTNQPTSYAFQWVRCNADGVTGCTDLAGATRNRYVPGAADVGGTLVVRVVAHNQFGDSAPAASAPTGVVQPSVPVLRTAPMVPAGTPRVGVKIGGRAGAWYAGPTGYRYQWLRCDAAGDNCVAAAAERTSTRDVNPYVPTALDAGGTLRLRVVAVNQFGDSAPATTAPTGVVAHTAPEMLVAPRVPSGSPQVGVKVAGRSGSWTDLPTSYRYQWLRCDAAGDNCVAAAAERTSTRDFNNYVPTALDATRTLRLRVVAVNELGESAPATTAPTGVVDGGT</sequence>
<dbReference type="NCBIfam" id="NF012200">
    <property type="entry name" value="choice_anch_D"/>
    <property type="match status" value="1"/>
</dbReference>
<name>A0A9E6XV13_9ACTN</name>
<comment type="subcellular location">
    <subcellularLocation>
        <location evidence="1">Cell projection</location>
        <location evidence="1">Cilium</location>
    </subcellularLocation>
    <subcellularLocation>
        <location evidence="2">Cytoplasm</location>
    </subcellularLocation>
</comment>
<dbReference type="Gene3D" id="2.60.40.2700">
    <property type="match status" value="3"/>
</dbReference>
<dbReference type="InterPro" id="IPR013783">
    <property type="entry name" value="Ig-like_fold"/>
</dbReference>
<dbReference type="GO" id="GO:0005975">
    <property type="term" value="P:carbohydrate metabolic process"/>
    <property type="evidence" value="ECO:0007669"/>
    <property type="project" value="UniProtKB-ARBA"/>
</dbReference>
<evidence type="ECO:0000313" key="9">
    <source>
        <dbReference type="Proteomes" id="UP001162834"/>
    </source>
</evidence>
<feature type="region of interest" description="Disordered" evidence="6">
    <location>
        <begin position="175"/>
        <end position="199"/>
    </location>
</feature>
<gene>
    <name evidence="8" type="ORF">DSM104329_01322</name>
</gene>
<keyword evidence="9" id="KW-1185">Reference proteome</keyword>
<dbReference type="InterPro" id="IPR053879">
    <property type="entry name" value="HYDIN_VesB_CFA65-like_Ig"/>
</dbReference>
<accession>A0A9E6XV13</accession>
<dbReference type="Gene3D" id="2.120.10.80">
    <property type="entry name" value="Kelch-type beta propeller"/>
    <property type="match status" value="1"/>
</dbReference>
<dbReference type="EMBL" id="CP087164">
    <property type="protein sequence ID" value="UGS34938.1"/>
    <property type="molecule type" value="Genomic_DNA"/>
</dbReference>
<dbReference type="Pfam" id="PF22544">
    <property type="entry name" value="HYDIN_VesB_CFA65-like_Ig"/>
    <property type="match status" value="1"/>
</dbReference>
<evidence type="ECO:0000256" key="3">
    <source>
        <dbReference type="ARBA" id="ARBA00022490"/>
    </source>
</evidence>
<reference evidence="8" key="1">
    <citation type="journal article" date="2022" name="Int. J. Syst. Evol. Microbiol.">
        <title>Pseudomonas aegrilactucae sp. nov. and Pseudomonas morbosilactucae sp. nov., pathogens causing bacterial rot of lettuce in Japan.</title>
        <authorList>
            <person name="Sawada H."/>
            <person name="Fujikawa T."/>
            <person name="Satou M."/>
        </authorList>
    </citation>
    <scope>NUCLEOTIDE SEQUENCE</scope>
    <source>
        <strain evidence="8">0166_1</strain>
    </source>
</reference>
<keyword evidence="4" id="KW-0969">Cilium</keyword>
<dbReference type="Proteomes" id="UP001162834">
    <property type="component" value="Chromosome"/>
</dbReference>
<dbReference type="InterPro" id="IPR015915">
    <property type="entry name" value="Kelch-typ_b-propeller"/>
</dbReference>
<feature type="domain" description="HYDIN/VesB/CFA65-like Ig-like" evidence="7">
    <location>
        <begin position="89"/>
        <end position="178"/>
    </location>
</feature>
<keyword evidence="3" id="KW-0963">Cytoplasm</keyword>